<accession>A0AAE0CG78</accession>
<proteinExistence type="predicted"/>
<feature type="region of interest" description="Disordered" evidence="1">
    <location>
        <begin position="51"/>
        <end position="70"/>
    </location>
</feature>
<gene>
    <name evidence="2" type="ORF">CYMTET_37483</name>
</gene>
<dbReference type="AlphaFoldDB" id="A0AAE0CG78"/>
<organism evidence="2 3">
    <name type="scientific">Cymbomonas tetramitiformis</name>
    <dbReference type="NCBI Taxonomy" id="36881"/>
    <lineage>
        <taxon>Eukaryota</taxon>
        <taxon>Viridiplantae</taxon>
        <taxon>Chlorophyta</taxon>
        <taxon>Pyramimonadophyceae</taxon>
        <taxon>Pyramimonadales</taxon>
        <taxon>Pyramimonadaceae</taxon>
        <taxon>Cymbomonas</taxon>
    </lineage>
</organism>
<dbReference type="EMBL" id="LGRX02024919">
    <property type="protein sequence ID" value="KAK3253257.1"/>
    <property type="molecule type" value="Genomic_DNA"/>
</dbReference>
<keyword evidence="3" id="KW-1185">Reference proteome</keyword>
<feature type="compositionally biased region" description="Acidic residues" evidence="1">
    <location>
        <begin position="55"/>
        <end position="64"/>
    </location>
</feature>
<sequence>MRFIRDRQATTTYVFGSMMDRLPQLELVAPLAETRERAPESPEEEVTLLVGLDDTPPDLDDALGDDANATSDIDYSMCADVRYSPTSPDAHDDEGDGARAAEVVDVEMPT</sequence>
<name>A0AAE0CG78_9CHLO</name>
<comment type="caution">
    <text evidence="2">The sequence shown here is derived from an EMBL/GenBank/DDBJ whole genome shotgun (WGS) entry which is preliminary data.</text>
</comment>
<dbReference type="Proteomes" id="UP001190700">
    <property type="component" value="Unassembled WGS sequence"/>
</dbReference>
<evidence type="ECO:0000256" key="1">
    <source>
        <dbReference type="SAM" id="MobiDB-lite"/>
    </source>
</evidence>
<reference evidence="2 3" key="1">
    <citation type="journal article" date="2015" name="Genome Biol. Evol.">
        <title>Comparative Genomics of a Bacterivorous Green Alga Reveals Evolutionary Causalities and Consequences of Phago-Mixotrophic Mode of Nutrition.</title>
        <authorList>
            <person name="Burns J.A."/>
            <person name="Paasch A."/>
            <person name="Narechania A."/>
            <person name="Kim E."/>
        </authorList>
    </citation>
    <scope>NUCLEOTIDE SEQUENCE [LARGE SCALE GENOMIC DNA]</scope>
    <source>
        <strain evidence="2 3">PLY_AMNH</strain>
    </source>
</reference>
<evidence type="ECO:0000313" key="3">
    <source>
        <dbReference type="Proteomes" id="UP001190700"/>
    </source>
</evidence>
<evidence type="ECO:0000313" key="2">
    <source>
        <dbReference type="EMBL" id="KAK3253257.1"/>
    </source>
</evidence>
<protein>
    <submittedName>
        <fullName evidence="2">Uncharacterized protein</fullName>
    </submittedName>
</protein>
<feature type="region of interest" description="Disordered" evidence="1">
    <location>
        <begin position="84"/>
        <end position="110"/>
    </location>
</feature>